<dbReference type="NCBIfam" id="NF002797">
    <property type="entry name" value="PRK02936.1"/>
    <property type="match status" value="1"/>
</dbReference>
<evidence type="ECO:0000256" key="5">
    <source>
        <dbReference type="ARBA" id="ARBA00022898"/>
    </source>
</evidence>
<accession>A0A3F3H3J6</accession>
<evidence type="ECO:0000256" key="4">
    <source>
        <dbReference type="ARBA" id="ARBA00022679"/>
    </source>
</evidence>
<dbReference type="Proteomes" id="UP000064514">
    <property type="component" value="Unassembled WGS sequence"/>
</dbReference>
<dbReference type="PROSITE" id="PS00600">
    <property type="entry name" value="AA_TRANSFER_CLASS_3"/>
    <property type="match status" value="1"/>
</dbReference>
<dbReference type="InterPro" id="IPR050103">
    <property type="entry name" value="Class-III_PLP-dep_AT"/>
</dbReference>
<comment type="cofactor">
    <cofactor evidence="1">
        <name>pyridoxal 5'-phosphate</name>
        <dbReference type="ChEBI" id="CHEBI:597326"/>
    </cofactor>
</comment>
<dbReference type="EMBL" id="DF968082">
    <property type="protein sequence ID" value="GAP04477.1"/>
    <property type="molecule type" value="Genomic_DNA"/>
</dbReference>
<evidence type="ECO:0000256" key="1">
    <source>
        <dbReference type="ARBA" id="ARBA00001933"/>
    </source>
</evidence>
<dbReference type="InterPro" id="IPR015422">
    <property type="entry name" value="PyrdxlP-dep_Trfase_small"/>
</dbReference>
<comment type="similarity">
    <text evidence="7">Belongs to the class-III pyridoxal-phosphate-dependent aminotransferase family.</text>
</comment>
<evidence type="ECO:0000256" key="2">
    <source>
        <dbReference type="ARBA" id="ARBA00022576"/>
    </source>
</evidence>
<dbReference type="Gene3D" id="3.90.1150.10">
    <property type="entry name" value="Aspartate Aminotransferase, domain 1"/>
    <property type="match status" value="1"/>
</dbReference>
<dbReference type="SUPFAM" id="SSF53383">
    <property type="entry name" value="PLP-dependent transferases"/>
    <property type="match status" value="1"/>
</dbReference>
<keyword evidence="3" id="KW-0028">Amino-acid biosynthesis</keyword>
<dbReference type="CDD" id="cd00610">
    <property type="entry name" value="OAT_like"/>
    <property type="match status" value="1"/>
</dbReference>
<keyword evidence="4 8" id="KW-0808">Transferase</keyword>
<dbReference type="GO" id="GO:0008483">
    <property type="term" value="F:transaminase activity"/>
    <property type="evidence" value="ECO:0007669"/>
    <property type="project" value="UniProtKB-KW"/>
</dbReference>
<dbReference type="FunFam" id="3.40.640.10:FF:000004">
    <property type="entry name" value="Acetylornithine aminotransferase"/>
    <property type="match status" value="1"/>
</dbReference>
<dbReference type="InterPro" id="IPR005814">
    <property type="entry name" value="Aminotrans_3"/>
</dbReference>
<dbReference type="GO" id="GO:0006526">
    <property type="term" value="P:L-arginine biosynthetic process"/>
    <property type="evidence" value="ECO:0007669"/>
    <property type="project" value="UniProtKB-ARBA"/>
</dbReference>
<dbReference type="GO" id="GO:0042802">
    <property type="term" value="F:identical protein binding"/>
    <property type="evidence" value="ECO:0007669"/>
    <property type="project" value="TreeGrafter"/>
</dbReference>
<evidence type="ECO:0000256" key="7">
    <source>
        <dbReference type="RuleBase" id="RU003560"/>
    </source>
</evidence>
<dbReference type="InterPro" id="IPR049704">
    <property type="entry name" value="Aminotrans_3_PPA_site"/>
</dbReference>
<dbReference type="InterPro" id="IPR015421">
    <property type="entry name" value="PyrdxlP-dep_Trfase_major"/>
</dbReference>
<dbReference type="PANTHER" id="PTHR11986:SF79">
    <property type="entry name" value="ACETYLORNITHINE AMINOTRANSFERASE, MITOCHONDRIAL"/>
    <property type="match status" value="1"/>
</dbReference>
<protein>
    <submittedName>
        <fullName evidence="8">Acetylornithine aminotransferase</fullName>
    </submittedName>
</protein>
<organism evidence="8">
    <name type="scientific">Fructobacillus tropaeoli</name>
    <dbReference type="NCBI Taxonomy" id="709323"/>
    <lineage>
        <taxon>Bacteria</taxon>
        <taxon>Bacillati</taxon>
        <taxon>Bacillota</taxon>
        <taxon>Bacilli</taxon>
        <taxon>Lactobacillales</taxon>
        <taxon>Lactobacillaceae</taxon>
        <taxon>Fructobacillus</taxon>
    </lineage>
</organism>
<dbReference type="GO" id="GO:0030170">
    <property type="term" value="F:pyridoxal phosphate binding"/>
    <property type="evidence" value="ECO:0007669"/>
    <property type="project" value="InterPro"/>
</dbReference>
<dbReference type="NCBIfam" id="TIGR00707">
    <property type="entry name" value="argD"/>
    <property type="match status" value="1"/>
</dbReference>
<dbReference type="AlphaFoldDB" id="A0A3F3H3J6"/>
<dbReference type="PIRSF" id="PIRSF000521">
    <property type="entry name" value="Transaminase_4ab_Lys_Orn"/>
    <property type="match status" value="1"/>
</dbReference>
<dbReference type="InterPro" id="IPR004636">
    <property type="entry name" value="AcOrn/SuccOrn_fam"/>
</dbReference>
<dbReference type="PANTHER" id="PTHR11986">
    <property type="entry name" value="AMINOTRANSFERASE CLASS III"/>
    <property type="match status" value="1"/>
</dbReference>
<name>A0A3F3H3J6_9LACO</name>
<dbReference type="NCBIfam" id="NF002325">
    <property type="entry name" value="PRK01278.1"/>
    <property type="match status" value="1"/>
</dbReference>
<dbReference type="Pfam" id="PF00202">
    <property type="entry name" value="Aminotran_3"/>
    <property type="match status" value="1"/>
</dbReference>
<keyword evidence="5 7" id="KW-0663">Pyridoxal phosphate</keyword>
<dbReference type="Gene3D" id="3.40.640.10">
    <property type="entry name" value="Type I PLP-dependent aspartate aminotransferase-like (Major domain)"/>
    <property type="match status" value="1"/>
</dbReference>
<evidence type="ECO:0000313" key="8">
    <source>
        <dbReference type="EMBL" id="GAP04477.1"/>
    </source>
</evidence>
<evidence type="ECO:0000256" key="3">
    <source>
        <dbReference type="ARBA" id="ARBA00022605"/>
    </source>
</evidence>
<dbReference type="InterPro" id="IPR015424">
    <property type="entry name" value="PyrdxlP-dep_Trfase"/>
</dbReference>
<gene>
    <name evidence="8" type="primary">argD</name>
    <name evidence="8" type="ORF">FTRO_0050300</name>
</gene>
<comment type="pathway">
    <text evidence="6">Amino-acid biosynthesis.</text>
</comment>
<evidence type="ECO:0000256" key="6">
    <source>
        <dbReference type="ARBA" id="ARBA00029440"/>
    </source>
</evidence>
<sequence>MTTTMHTYNQFPFDIVDGHDAYLIDDQGKEYLDLTAGIGVCNFGYSNQQIKQAVADQVEKVWHITNLYQNQLAEEVAEDLCPAGYQAFFCNSGTEANEAAIKLAHKATGKHELVAFDYGFHGRTTGSLSVTGYPHIQEGFAPLMPAVKMVPFNDPAALDAITEDTAAVILEVIQGEGGINVGQADWLHQVQEKCHATGTLLIIDEVQSGMGRTGHRFAFEHYGLEPDMITVAKGLANGLPVGALLAKESVAKHFQPGDHGTTFGGNKVVMSAAKEVLKQLNPEFLATVQAKGDWLFDQLEKKLSPLEAVTGISGAGLMVGIHLAHSLPVGQVIQALHKEGILTLSARGNTLRLLPPLIVDQADLAQAIDKISQTIQQLSAADQAVAVK</sequence>
<dbReference type="RefSeq" id="WP_059393891.1">
    <property type="nucleotide sequence ID" value="NZ_DF968082.1"/>
</dbReference>
<keyword evidence="2 8" id="KW-0032">Aminotransferase</keyword>
<reference evidence="8" key="1">
    <citation type="journal article" date="2015" name="BMC Genomics">
        <title>Comparative genomics of Fructobacillus spp. and Leuconostoc spp. reveals niche-specific evolution of Fructobacillus spp.</title>
        <authorList>
            <person name="Endo A."/>
            <person name="Tanizawa Y."/>
            <person name="Tanaka N."/>
            <person name="Maeno S."/>
            <person name="Kumar H."/>
            <person name="Shiwa Y."/>
            <person name="Okada S."/>
            <person name="Yoshikawa H."/>
            <person name="Dicks L."/>
            <person name="Nakagawa J."/>
            <person name="Arita M."/>
        </authorList>
    </citation>
    <scope>NUCLEOTIDE SEQUENCE [LARGE SCALE GENOMIC DNA]</scope>
    <source>
        <strain evidence="8">F214-1</strain>
    </source>
</reference>
<dbReference type="STRING" id="709323.GCA_001047135_01029"/>
<proteinExistence type="inferred from homology"/>